<gene>
    <name evidence="2" type="ORF">C2E21_6238</name>
</gene>
<feature type="transmembrane region" description="Helical" evidence="1">
    <location>
        <begin position="36"/>
        <end position="56"/>
    </location>
</feature>
<feature type="transmembrane region" description="Helical" evidence="1">
    <location>
        <begin position="68"/>
        <end position="88"/>
    </location>
</feature>
<dbReference type="AlphaFoldDB" id="A0A2P6TLL9"/>
<keyword evidence="1" id="KW-1133">Transmembrane helix</keyword>
<organism evidence="2 3">
    <name type="scientific">Chlorella sorokiniana</name>
    <name type="common">Freshwater green alga</name>
    <dbReference type="NCBI Taxonomy" id="3076"/>
    <lineage>
        <taxon>Eukaryota</taxon>
        <taxon>Viridiplantae</taxon>
        <taxon>Chlorophyta</taxon>
        <taxon>core chlorophytes</taxon>
        <taxon>Trebouxiophyceae</taxon>
        <taxon>Chlorellales</taxon>
        <taxon>Chlorellaceae</taxon>
        <taxon>Chlorella clade</taxon>
        <taxon>Chlorella</taxon>
    </lineage>
</organism>
<name>A0A2P6TLL9_CHLSO</name>
<dbReference type="Proteomes" id="UP000239899">
    <property type="component" value="Unassembled WGS sequence"/>
</dbReference>
<evidence type="ECO:0000256" key="1">
    <source>
        <dbReference type="SAM" id="Phobius"/>
    </source>
</evidence>
<dbReference type="PROSITE" id="PS51257">
    <property type="entry name" value="PROKAR_LIPOPROTEIN"/>
    <property type="match status" value="1"/>
</dbReference>
<proteinExistence type="predicted"/>
<feature type="transmembrane region" description="Helical" evidence="1">
    <location>
        <begin position="133"/>
        <end position="151"/>
    </location>
</feature>
<reference evidence="2 3" key="1">
    <citation type="journal article" date="2018" name="Plant J.">
        <title>Genome sequences of Chlorella sorokiniana UTEX 1602 and Micractinium conductrix SAG 241.80: implications to maltose excretion by a green alga.</title>
        <authorList>
            <person name="Arriola M.B."/>
            <person name="Velmurugan N."/>
            <person name="Zhang Y."/>
            <person name="Plunkett M.H."/>
            <person name="Hondzo H."/>
            <person name="Barney B.M."/>
        </authorList>
    </citation>
    <scope>NUCLEOTIDE SEQUENCE [LARGE SCALE GENOMIC DNA]</scope>
    <source>
        <strain evidence="3">UTEX 1602</strain>
    </source>
</reference>
<protein>
    <submittedName>
        <fullName evidence="2">Uncharacterized protein</fullName>
    </submittedName>
</protein>
<keyword evidence="1" id="KW-0472">Membrane</keyword>
<keyword evidence="3" id="KW-1185">Reference proteome</keyword>
<evidence type="ECO:0000313" key="3">
    <source>
        <dbReference type="Proteomes" id="UP000239899"/>
    </source>
</evidence>
<accession>A0A2P6TLL9</accession>
<sequence>MSWRCTPRHTALALVPTAIAGGACICAGWPCTAVRLSKAAVVCAGHGLLWAVLNLLTSMVCFAAEGAADVASALAMATAAVVAAAMQIQDQQYHGLAQAVLRWPVFAGVLNHVRNHGFLADAVLLNGWNRPDLVALVNAAVVVLASMLLHLQPTAAVLQAWLASVWPAAGGPPAAAS</sequence>
<evidence type="ECO:0000313" key="2">
    <source>
        <dbReference type="EMBL" id="PRW45182.1"/>
    </source>
</evidence>
<keyword evidence="1" id="KW-0812">Transmembrane</keyword>
<comment type="caution">
    <text evidence="2">The sequence shown here is derived from an EMBL/GenBank/DDBJ whole genome shotgun (WGS) entry which is preliminary data.</text>
</comment>
<dbReference type="EMBL" id="LHPG02000012">
    <property type="protein sequence ID" value="PRW45182.1"/>
    <property type="molecule type" value="Genomic_DNA"/>
</dbReference>